<evidence type="ECO:0000313" key="12">
    <source>
        <dbReference type="Proteomes" id="UP000226429"/>
    </source>
</evidence>
<evidence type="ECO:0000259" key="10">
    <source>
        <dbReference type="PROSITE" id="PS50263"/>
    </source>
</evidence>
<dbReference type="HAMAP" id="MF_02090">
    <property type="entry name" value="NadE_glutamine_dep"/>
    <property type="match status" value="1"/>
</dbReference>
<comment type="similarity">
    <text evidence="9">Belongs to the NAD synthetase family.</text>
</comment>
<dbReference type="GO" id="GO:0008795">
    <property type="term" value="F:NAD+ synthase activity"/>
    <property type="evidence" value="ECO:0007669"/>
    <property type="project" value="UniProtKB-UniRule"/>
</dbReference>
<feature type="binding site" evidence="7">
    <location>
        <position position="371"/>
    </location>
    <ligand>
        <name>deamido-NAD(+)</name>
        <dbReference type="ChEBI" id="CHEBI:58437"/>
        <note>ligand shared between two neighboring subunits</note>
    </ligand>
</feature>
<evidence type="ECO:0000256" key="1">
    <source>
        <dbReference type="ARBA" id="ARBA00005188"/>
    </source>
</evidence>
<feature type="binding site" evidence="7">
    <location>
        <position position="118"/>
    </location>
    <ligand>
        <name>L-glutamine</name>
        <dbReference type="ChEBI" id="CHEBI:58359"/>
    </ligand>
</feature>
<comment type="function">
    <text evidence="7">Catalyzes the ATP-dependent amidation of deamido-NAD to form NAD. Uses L-glutamine as a nitrogen source.</text>
</comment>
<dbReference type="SUPFAM" id="SSF56317">
    <property type="entry name" value="Carbon-nitrogen hydrolase"/>
    <property type="match status" value="1"/>
</dbReference>
<dbReference type="Gene3D" id="3.40.50.620">
    <property type="entry name" value="HUPs"/>
    <property type="match status" value="1"/>
</dbReference>
<dbReference type="CDD" id="cd07570">
    <property type="entry name" value="GAT_Gln-NAD-synth"/>
    <property type="match status" value="1"/>
</dbReference>
<dbReference type="InterPro" id="IPR014445">
    <property type="entry name" value="Gln-dep_NAD_synthase"/>
</dbReference>
<dbReference type="SUPFAM" id="SSF52402">
    <property type="entry name" value="Adenine nucleotide alpha hydrolases-like"/>
    <property type="match status" value="1"/>
</dbReference>
<dbReference type="PROSITE" id="PS50263">
    <property type="entry name" value="CN_HYDROLASE"/>
    <property type="match status" value="1"/>
</dbReference>
<feature type="binding site" evidence="7">
    <location>
        <begin position="288"/>
        <end position="295"/>
    </location>
    <ligand>
        <name>ATP</name>
        <dbReference type="ChEBI" id="CHEBI:30616"/>
    </ligand>
</feature>
<keyword evidence="5 7" id="KW-0067">ATP-binding</keyword>
<accession>A0A370CIL9</accession>
<dbReference type="InterPro" id="IPR036526">
    <property type="entry name" value="C-N_Hydrolase_sf"/>
</dbReference>
<feature type="active site" description="For glutaminase activity" evidence="7">
    <location>
        <position position="112"/>
    </location>
</feature>
<feature type="binding site" evidence="7">
    <location>
        <position position="400"/>
    </location>
    <ligand>
        <name>deamido-NAD(+)</name>
        <dbReference type="ChEBI" id="CHEBI:58437"/>
        <note>ligand shared between two neighboring subunits</note>
    </ligand>
</feature>
<proteinExistence type="inferred from homology"/>
<evidence type="ECO:0000256" key="3">
    <source>
        <dbReference type="ARBA" id="ARBA00022598"/>
    </source>
</evidence>
<dbReference type="UniPathway" id="UPA00253">
    <property type="reaction ID" value="UER00334"/>
</dbReference>
<name>A0A370CIL9_9COXI</name>
<dbReference type="FunFam" id="3.40.50.620:FF:000106">
    <property type="entry name" value="Glutamine-dependent NAD(+) synthetase"/>
    <property type="match status" value="1"/>
</dbReference>
<evidence type="ECO:0000313" key="11">
    <source>
        <dbReference type="EMBL" id="RDH40655.1"/>
    </source>
</evidence>
<keyword evidence="3 7" id="KW-0436">Ligase</keyword>
<dbReference type="EMBL" id="NMOS02000005">
    <property type="protein sequence ID" value="RDH40655.1"/>
    <property type="molecule type" value="Genomic_DNA"/>
</dbReference>
<keyword evidence="6 7" id="KW-0520">NAD</keyword>
<dbReference type="InterPro" id="IPR014729">
    <property type="entry name" value="Rossmann-like_a/b/a_fold"/>
</dbReference>
<feature type="domain" description="CN hydrolase" evidence="10">
    <location>
        <begin position="5"/>
        <end position="244"/>
    </location>
</feature>
<organism evidence="11 12">
    <name type="scientific">Candidatus Aquirickettsiella gammari</name>
    <dbReference type="NCBI Taxonomy" id="2016198"/>
    <lineage>
        <taxon>Bacteria</taxon>
        <taxon>Pseudomonadati</taxon>
        <taxon>Pseudomonadota</taxon>
        <taxon>Gammaproteobacteria</taxon>
        <taxon>Legionellales</taxon>
        <taxon>Coxiellaceae</taxon>
        <taxon>Candidatus Aquirickettsiella</taxon>
    </lineage>
</organism>
<evidence type="ECO:0000256" key="4">
    <source>
        <dbReference type="ARBA" id="ARBA00022741"/>
    </source>
</evidence>
<dbReference type="PANTHER" id="PTHR23090:SF9">
    <property type="entry name" value="GLUTAMINE-DEPENDENT NAD(+) SYNTHETASE"/>
    <property type="match status" value="1"/>
</dbReference>
<dbReference type="NCBIfam" id="NF010588">
    <property type="entry name" value="PRK13981.1"/>
    <property type="match status" value="1"/>
</dbReference>
<dbReference type="NCBIfam" id="TIGR00552">
    <property type="entry name" value="nadE"/>
    <property type="match status" value="1"/>
</dbReference>
<evidence type="ECO:0000256" key="8">
    <source>
        <dbReference type="PIRNR" id="PIRNR006630"/>
    </source>
</evidence>
<dbReference type="PANTHER" id="PTHR23090">
    <property type="entry name" value="NH 3 /GLUTAMINE-DEPENDENT NAD + SYNTHETASE"/>
    <property type="match status" value="1"/>
</dbReference>
<gene>
    <name evidence="7" type="primary">nadE</name>
    <name evidence="11" type="ORF">CFE62_002545</name>
</gene>
<comment type="similarity">
    <text evidence="2 7 8">In the C-terminal section; belongs to the NAD synthetase family.</text>
</comment>
<dbReference type="AlphaFoldDB" id="A0A370CIL9"/>
<dbReference type="InterPro" id="IPR003694">
    <property type="entry name" value="NAD_synthase"/>
</dbReference>
<evidence type="ECO:0000256" key="6">
    <source>
        <dbReference type="ARBA" id="ARBA00023027"/>
    </source>
</evidence>
<dbReference type="GO" id="GO:0004359">
    <property type="term" value="F:glutaminase activity"/>
    <property type="evidence" value="ECO:0007669"/>
    <property type="project" value="InterPro"/>
</dbReference>
<dbReference type="Pfam" id="PF00795">
    <property type="entry name" value="CN_hydrolase"/>
    <property type="match status" value="1"/>
</dbReference>
<dbReference type="GO" id="GO:0005737">
    <property type="term" value="C:cytoplasm"/>
    <property type="evidence" value="ECO:0007669"/>
    <property type="project" value="InterPro"/>
</dbReference>
<comment type="caution">
    <text evidence="7">Lacks conserved residue(s) required for the propagation of feature annotation.</text>
</comment>
<dbReference type="GO" id="GO:0005524">
    <property type="term" value="F:ATP binding"/>
    <property type="evidence" value="ECO:0007669"/>
    <property type="project" value="UniProtKB-UniRule"/>
</dbReference>
<dbReference type="InterPro" id="IPR022310">
    <property type="entry name" value="NAD/GMP_synthase"/>
</dbReference>
<feature type="binding site" evidence="7">
    <location>
        <position position="510"/>
    </location>
    <ligand>
        <name>deamido-NAD(+)</name>
        <dbReference type="ChEBI" id="CHEBI:58437"/>
        <note>ligand shared between two neighboring subunits</note>
    </ligand>
</feature>
<dbReference type="GO" id="GO:0009435">
    <property type="term" value="P:NAD+ biosynthetic process"/>
    <property type="evidence" value="ECO:0007669"/>
    <property type="project" value="UniProtKB-UniRule"/>
</dbReference>
<feature type="active site" description="Proton acceptor; for glutaminase activity" evidence="7">
    <location>
        <position position="45"/>
    </location>
</feature>
<reference evidence="11 12" key="1">
    <citation type="journal article" date="2017" name="Int. J. Syst. Evol. Microbiol.">
        <title>Aquarickettsiella crustaci n. gen. n. sp. (Gammaproteobacteria: Legionellales: Coxiellaceae); a bacterial pathogen of the freshwater crustacean: Gammarus fossarum (Malacostraca: Amphipoda).</title>
        <authorList>
            <person name="Bojko J."/>
            <person name="Dunn A.M."/>
            <person name="Stebbing P.D."/>
            <person name="Van Aerle R."/>
            <person name="Bacela-Spychalska K."/>
            <person name="Bean T.P."/>
            <person name="Stentiford G.D."/>
        </authorList>
    </citation>
    <scope>NUCLEOTIDE SEQUENCE [LARGE SCALE GENOMIC DNA]</scope>
    <source>
        <strain evidence="11">RA15029</strain>
    </source>
</reference>
<keyword evidence="4 7" id="KW-0547">Nucleotide-binding</keyword>
<dbReference type="InterPro" id="IPR003010">
    <property type="entry name" value="C-N_Hydrolase"/>
</dbReference>
<evidence type="ECO:0000256" key="7">
    <source>
        <dbReference type="HAMAP-Rule" id="MF_02090"/>
    </source>
</evidence>
<evidence type="ECO:0000256" key="9">
    <source>
        <dbReference type="RuleBase" id="RU003811"/>
    </source>
</evidence>
<feature type="active site" description="Nucleophile; for glutaminase activity" evidence="7">
    <location>
        <position position="148"/>
    </location>
</feature>
<dbReference type="Proteomes" id="UP000226429">
    <property type="component" value="Unassembled WGS sequence"/>
</dbReference>
<dbReference type="GO" id="GO:0003952">
    <property type="term" value="F:NAD+ synthase (glutamine-hydrolyzing) activity"/>
    <property type="evidence" value="ECO:0007669"/>
    <property type="project" value="UniProtKB-UniRule"/>
</dbReference>
<comment type="caution">
    <text evidence="11">The sequence shown here is derived from an EMBL/GenBank/DDBJ whole genome shotgun (WGS) entry which is preliminary data.</text>
</comment>
<reference evidence="11 12" key="2">
    <citation type="journal article" date="2018" name="J. Invertebr. Pathol.">
        <title>'Candidatus Aquirickettsiella gammari' (Gammaproteobacteria: Legionellales: Coxiellaceae): A bacterial pathogen of the freshwater crustacean Gammarus fossarum (Malacostraca: Amphipoda).</title>
        <authorList>
            <person name="Bojko J."/>
            <person name="Dunn A.M."/>
            <person name="Stebbing P.D."/>
            <person name="van Aerle R."/>
            <person name="Bacela-Spychalska K."/>
            <person name="Bean T.P."/>
            <person name="Urrutia A."/>
            <person name="Stentiford G.D."/>
        </authorList>
    </citation>
    <scope>NUCLEOTIDE SEQUENCE [LARGE SCALE GENOMIC DNA]</scope>
    <source>
        <strain evidence="11">RA15029</strain>
    </source>
</reference>
<dbReference type="Pfam" id="PF02540">
    <property type="entry name" value="NAD_synthase"/>
    <property type="match status" value="1"/>
</dbReference>
<keyword evidence="12" id="KW-1185">Reference proteome</keyword>
<dbReference type="EC" id="6.3.5.1" evidence="7 8"/>
<evidence type="ECO:0000256" key="2">
    <source>
        <dbReference type="ARBA" id="ARBA00007145"/>
    </source>
</evidence>
<dbReference type="PIRSF" id="PIRSF006630">
    <property type="entry name" value="NADS_GAT"/>
    <property type="match status" value="1"/>
</dbReference>
<dbReference type="CDD" id="cd00553">
    <property type="entry name" value="NAD_synthase"/>
    <property type="match status" value="1"/>
</dbReference>
<feature type="binding site" evidence="7">
    <location>
        <position position="180"/>
    </location>
    <ligand>
        <name>L-glutamine</name>
        <dbReference type="ChEBI" id="CHEBI:58359"/>
    </ligand>
</feature>
<comment type="catalytic activity">
    <reaction evidence="7 8">
        <text>deamido-NAD(+) + L-glutamine + ATP + H2O = L-glutamate + AMP + diphosphate + NAD(+) + H(+)</text>
        <dbReference type="Rhea" id="RHEA:24384"/>
        <dbReference type="ChEBI" id="CHEBI:15377"/>
        <dbReference type="ChEBI" id="CHEBI:15378"/>
        <dbReference type="ChEBI" id="CHEBI:29985"/>
        <dbReference type="ChEBI" id="CHEBI:30616"/>
        <dbReference type="ChEBI" id="CHEBI:33019"/>
        <dbReference type="ChEBI" id="CHEBI:57540"/>
        <dbReference type="ChEBI" id="CHEBI:58359"/>
        <dbReference type="ChEBI" id="CHEBI:58437"/>
        <dbReference type="ChEBI" id="CHEBI:456215"/>
        <dbReference type="EC" id="6.3.5.1"/>
    </reaction>
</comment>
<evidence type="ECO:0000256" key="5">
    <source>
        <dbReference type="ARBA" id="ARBA00022840"/>
    </source>
</evidence>
<comment type="pathway">
    <text evidence="1 7 8">Cofactor biosynthesis; NAD(+) biosynthesis; NAD(+) from deamido-NAD(+) (L-Gln route): step 1/1.</text>
</comment>
<protein>
    <recommendedName>
        <fullName evidence="7 8">Glutamine-dependent NAD(+) synthetase</fullName>
        <ecNumber evidence="7 8">6.3.5.1</ecNumber>
    </recommendedName>
    <alternativeName>
        <fullName evidence="7 8">NAD(+) synthase [glutamine-hydrolyzing]</fullName>
    </alternativeName>
</protein>
<sequence length="540" mass="60102">MMSTLHIAVAQLNFLAGDINGNTQIILNTIQKAKQASVDLLVFPELALSGYPAEDLLLRKDFETQIIEALKIIQAQSVDITIILGHPHYHFDRIYNAASLIQNKKIISRYHKQYLPNYGVFDEQRYFTPGNSEGLFQVKGVNIGLLICEDLWHSQPVSVLKEKAAQLLICINASPFDYTKANQRIKIIKARIKESNLPILYVHGVSGQDDLVFDGGSQAFDAKGHLRAHAGFFKETLWLIDLNIKLLPEFIAQTIIPAPPVEETIYQALVLALRDYVNKNHFSGVLLGLSGGIDSALVLTIAVDALGKDRVHAVSLASRYTSKLSLDIAKYLAKKLAVSLKILSIEPSFSAFLTTLNLDSEYPPPGTSTENIQARCRAVLLMALSNQYGELLLNCTNKSELAVGYGTLYGDMAGGFAVLKDVFKTRIYQLATYRNKISSVFPESLLTRAPTAELAENQKDEDTLPPYTQLDPILELYIEQEKSIDEIIAAGFAKEIVQQVINLVNKNEYKRRQLAIGPRVTPRAFGRERRYPITSDFSST</sequence>
<dbReference type="Gene3D" id="3.60.110.10">
    <property type="entry name" value="Carbon-nitrogen hydrolase"/>
    <property type="match status" value="1"/>
</dbReference>
<feature type="binding site" evidence="7">
    <location>
        <position position="174"/>
    </location>
    <ligand>
        <name>L-glutamine</name>
        <dbReference type="ChEBI" id="CHEBI:58359"/>
    </ligand>
</feature>